<dbReference type="AlphaFoldDB" id="A0AA86NSW4"/>
<keyword evidence="3" id="KW-1185">Reference proteome</keyword>
<name>A0AA86NSW4_9EUKA</name>
<reference evidence="1" key="1">
    <citation type="submission" date="2023-06" db="EMBL/GenBank/DDBJ databases">
        <authorList>
            <person name="Kurt Z."/>
        </authorList>
    </citation>
    <scope>NUCLEOTIDE SEQUENCE</scope>
</reference>
<proteinExistence type="predicted"/>
<dbReference type="EMBL" id="CAXDID020000521">
    <property type="protein sequence ID" value="CAL6099575.1"/>
    <property type="molecule type" value="Genomic_DNA"/>
</dbReference>
<evidence type="ECO:0000313" key="3">
    <source>
        <dbReference type="Proteomes" id="UP001642409"/>
    </source>
</evidence>
<sequence>MGVSKKDGLFRVLITQPKENRTQKAESLIQTLFNHLKGCLSLNLMNIIGRIENISMSTIVNKIKATRTANTTGEINITGTINSFYNTDYFFQLLKNGTNSVWSDQ</sequence>
<protein>
    <submittedName>
        <fullName evidence="2">Hypothetical_protein</fullName>
    </submittedName>
</protein>
<dbReference type="Proteomes" id="UP001642409">
    <property type="component" value="Unassembled WGS sequence"/>
</dbReference>
<evidence type="ECO:0000313" key="1">
    <source>
        <dbReference type="EMBL" id="CAI9924841.1"/>
    </source>
</evidence>
<accession>A0AA86NSW4</accession>
<gene>
    <name evidence="1" type="ORF">HINF_LOCUS12486</name>
    <name evidence="2" type="ORF">HINF_LOCUS70147</name>
</gene>
<evidence type="ECO:0000313" key="2">
    <source>
        <dbReference type="EMBL" id="CAL6099575.1"/>
    </source>
</evidence>
<reference evidence="2 3" key="2">
    <citation type="submission" date="2024-07" db="EMBL/GenBank/DDBJ databases">
        <authorList>
            <person name="Akdeniz Z."/>
        </authorList>
    </citation>
    <scope>NUCLEOTIDE SEQUENCE [LARGE SCALE GENOMIC DNA]</scope>
</reference>
<comment type="caution">
    <text evidence="1">The sequence shown here is derived from an EMBL/GenBank/DDBJ whole genome shotgun (WGS) entry which is preliminary data.</text>
</comment>
<dbReference type="EMBL" id="CATOUU010000324">
    <property type="protein sequence ID" value="CAI9924841.1"/>
    <property type="molecule type" value="Genomic_DNA"/>
</dbReference>
<organism evidence="1">
    <name type="scientific">Hexamita inflata</name>
    <dbReference type="NCBI Taxonomy" id="28002"/>
    <lineage>
        <taxon>Eukaryota</taxon>
        <taxon>Metamonada</taxon>
        <taxon>Diplomonadida</taxon>
        <taxon>Hexamitidae</taxon>
        <taxon>Hexamitinae</taxon>
        <taxon>Hexamita</taxon>
    </lineage>
</organism>